<comment type="similarity">
    <text evidence="1">Belongs to the QWRF family.</text>
</comment>
<dbReference type="PANTHER" id="PTHR31807:SF31">
    <property type="entry name" value="QWRF MOTIF PROTEIN (DUF566)-RELATED"/>
    <property type="match status" value="1"/>
</dbReference>
<feature type="compositionally biased region" description="Low complexity" evidence="4">
    <location>
        <begin position="85"/>
        <end position="97"/>
    </location>
</feature>
<feature type="repeat" description="PPR" evidence="3">
    <location>
        <begin position="835"/>
        <end position="869"/>
    </location>
</feature>
<dbReference type="PROSITE" id="PS51375">
    <property type="entry name" value="PPR"/>
    <property type="match status" value="3"/>
</dbReference>
<reference evidence="6" key="1">
    <citation type="journal article" date="2017" name="Plant J.">
        <title>The pomegranate (Punica granatum L.) genome and the genomics of punicalagin biosynthesis.</title>
        <authorList>
            <person name="Qin G."/>
            <person name="Xu C."/>
            <person name="Ming R."/>
            <person name="Tang H."/>
            <person name="Guyot R."/>
            <person name="Kramer E.M."/>
            <person name="Hu Y."/>
            <person name="Yi X."/>
            <person name="Qi Y."/>
            <person name="Xu X."/>
            <person name="Gao Z."/>
            <person name="Pan H."/>
            <person name="Jian J."/>
            <person name="Tian Y."/>
            <person name="Yue Z."/>
            <person name="Xu Y."/>
        </authorList>
    </citation>
    <scope>NUCLEOTIDE SEQUENCE [LARGE SCALE GENOMIC DNA]</scope>
    <source>
        <strain evidence="6">cv. Dabenzi</strain>
    </source>
</reference>
<feature type="region of interest" description="Disordered" evidence="4">
    <location>
        <begin position="315"/>
        <end position="359"/>
    </location>
</feature>
<dbReference type="GO" id="GO:0005880">
    <property type="term" value="C:nuclear microtubule"/>
    <property type="evidence" value="ECO:0007669"/>
    <property type="project" value="TreeGrafter"/>
</dbReference>
<feature type="compositionally biased region" description="Low complexity" evidence="4">
    <location>
        <begin position="340"/>
        <end position="349"/>
    </location>
</feature>
<sequence>MKKSDGETSVQDHHHPHKPRRTRSREVSSRFLSSPGSTPLHDGGIQSPNQASCPSWRKPITQSSDSKRALRGSDDMDPPRGLWPSATTISVSSSSDNKSLDTLADHLGNDRLKDLLGRKNSDKNVPSNSSLLLNRQKSCSEVSRFESDSHRGITGSRSSILKENHRQILGGSMRYTGKFTFAGRKSTSSSAASNLSTFESPKSLLPGRLSVDENALYKSSSCRRSEAEPFPDLLDSEYESSEASSSCASNLSSASKKSGIEVSSRYMNNLTRRTKRDNLEAVNVPNLVLDHDSEKSKKFTIKGAIRRASSLTGYGSSRSQWAMSPGRTASPPMSVENKSRSPSFSSMKPPSSPSRPKGVERLLNMGLDLFKSKKTSPSNLSPLGSSSGGDHFHQLRLLHNRLMQWRLANARSDVASQTTTEQVERILLSAWESLGKLRHSVVQKKLQLERERLEIKLNCILRSLMKPLEDWGDMEWQHSSAISNTVESLHSIVSRIPLQYGAEADPMTTSYALRHASDLTLSIKSFLNGFTRSAESAVPLFSELAEVVAQEKLLLEECLEHLRIISQLEIKERNLACAILQLRHPFDEMAALGQLGNGRLRLCGLKRLVSVARAAKGVLLEDVRGRGTRRRLSPPHFYSTEASPDEVEVRDNFLNDPRISGEIYSVHIVKLCKDGNLSSIPELLVTLHEKGVFLDLKTYNLLLAAASEKGEINMSCQVFKHLVGSHEYLSSASYLALAKAFLKTSDCTKLLKFIKEVVELTLHRSSIILNRIILSFAESRQIDKALFVFNHMNGLKCKPDLFTCNTILDMLGRAGSVDEMLYEFAAMKEASIAPDILSYNTLLNSLRKAGRFDMCEAILKEMEGSSVEPDLLTYTALIETFGRSGNIDQSLRLFSEMKLRQIRPSLYIYRSLINNLKKMGKVDLAMTLAEEMESSISELAGPQDFKPKKRR</sequence>
<proteinExistence type="inferred from homology"/>
<feature type="compositionally biased region" description="Basic residues" evidence="4">
    <location>
        <begin position="14"/>
        <end position="23"/>
    </location>
</feature>
<dbReference type="GO" id="GO:0008017">
    <property type="term" value="F:microtubule binding"/>
    <property type="evidence" value="ECO:0007669"/>
    <property type="project" value="TreeGrafter"/>
</dbReference>
<dbReference type="Pfam" id="PF13812">
    <property type="entry name" value="PPR_3"/>
    <property type="match status" value="1"/>
</dbReference>
<dbReference type="InterPro" id="IPR002885">
    <property type="entry name" value="PPR_rpt"/>
</dbReference>
<dbReference type="Pfam" id="PF04484">
    <property type="entry name" value="QWRF"/>
    <property type="match status" value="1"/>
</dbReference>
<comment type="caution">
    <text evidence="5">The sequence shown here is derived from an EMBL/GenBank/DDBJ whole genome shotgun (WGS) entry which is preliminary data.</text>
</comment>
<feature type="repeat" description="PPR" evidence="3">
    <location>
        <begin position="800"/>
        <end position="834"/>
    </location>
</feature>
<dbReference type="Pfam" id="PF13041">
    <property type="entry name" value="PPR_2"/>
    <property type="match status" value="1"/>
</dbReference>
<protein>
    <submittedName>
        <fullName evidence="5">Uncharacterized protein</fullName>
    </submittedName>
</protein>
<dbReference type="GO" id="GO:0005737">
    <property type="term" value="C:cytoplasm"/>
    <property type="evidence" value="ECO:0007669"/>
    <property type="project" value="TreeGrafter"/>
</dbReference>
<keyword evidence="2" id="KW-0677">Repeat</keyword>
<feature type="compositionally biased region" description="Basic and acidic residues" evidence="4">
    <location>
        <begin position="65"/>
        <end position="78"/>
    </location>
</feature>
<evidence type="ECO:0000313" key="6">
    <source>
        <dbReference type="Proteomes" id="UP000197138"/>
    </source>
</evidence>
<evidence type="ECO:0000256" key="4">
    <source>
        <dbReference type="SAM" id="MobiDB-lite"/>
    </source>
</evidence>
<name>A0A218Y199_PUNGR</name>
<accession>A0A218Y199</accession>
<feature type="compositionally biased region" description="Basic and acidic residues" evidence="4">
    <location>
        <begin position="1"/>
        <end position="13"/>
    </location>
</feature>
<dbReference type="PANTHER" id="PTHR31807">
    <property type="entry name" value="AUGMIN FAMILY MEMBER"/>
    <property type="match status" value="1"/>
</dbReference>
<evidence type="ECO:0000256" key="2">
    <source>
        <dbReference type="ARBA" id="ARBA00022737"/>
    </source>
</evidence>
<dbReference type="NCBIfam" id="TIGR00756">
    <property type="entry name" value="PPR"/>
    <property type="match status" value="3"/>
</dbReference>
<evidence type="ECO:0000256" key="3">
    <source>
        <dbReference type="PROSITE-ProRule" id="PRU00708"/>
    </source>
</evidence>
<dbReference type="Gene3D" id="1.25.40.10">
    <property type="entry name" value="Tetratricopeptide repeat domain"/>
    <property type="match status" value="2"/>
</dbReference>
<organism evidence="5 6">
    <name type="scientific">Punica granatum</name>
    <name type="common">Pomegranate</name>
    <dbReference type="NCBI Taxonomy" id="22663"/>
    <lineage>
        <taxon>Eukaryota</taxon>
        <taxon>Viridiplantae</taxon>
        <taxon>Streptophyta</taxon>
        <taxon>Embryophyta</taxon>
        <taxon>Tracheophyta</taxon>
        <taxon>Spermatophyta</taxon>
        <taxon>Magnoliopsida</taxon>
        <taxon>eudicotyledons</taxon>
        <taxon>Gunneridae</taxon>
        <taxon>Pentapetalae</taxon>
        <taxon>rosids</taxon>
        <taxon>malvids</taxon>
        <taxon>Myrtales</taxon>
        <taxon>Lythraceae</taxon>
        <taxon>Punica</taxon>
    </lineage>
</organism>
<dbReference type="GO" id="GO:0051225">
    <property type="term" value="P:spindle assembly"/>
    <property type="evidence" value="ECO:0007669"/>
    <property type="project" value="TreeGrafter"/>
</dbReference>
<dbReference type="Proteomes" id="UP000197138">
    <property type="component" value="Unassembled WGS sequence"/>
</dbReference>
<dbReference type="AlphaFoldDB" id="A0A218Y199"/>
<gene>
    <name evidence="5" type="ORF">CDL15_Pgr023327</name>
</gene>
<dbReference type="EMBL" id="MTKT01000420">
    <property type="protein sequence ID" value="OWM90994.1"/>
    <property type="molecule type" value="Genomic_DNA"/>
</dbReference>
<dbReference type="InterPro" id="IPR007573">
    <property type="entry name" value="QWRF"/>
</dbReference>
<evidence type="ECO:0000256" key="1">
    <source>
        <dbReference type="ARBA" id="ARBA00010016"/>
    </source>
</evidence>
<evidence type="ECO:0000313" key="5">
    <source>
        <dbReference type="EMBL" id="OWM90994.1"/>
    </source>
</evidence>
<feature type="repeat" description="PPR" evidence="3">
    <location>
        <begin position="870"/>
        <end position="904"/>
    </location>
</feature>
<dbReference type="InterPro" id="IPR011990">
    <property type="entry name" value="TPR-like_helical_dom_sf"/>
</dbReference>
<feature type="region of interest" description="Disordered" evidence="4">
    <location>
        <begin position="1"/>
        <end position="102"/>
    </location>
</feature>